<dbReference type="Proteomes" id="UP000031774">
    <property type="component" value="Plasmid pSVL1"/>
</dbReference>
<dbReference type="HOGENOM" id="CLU_616647_0_0_11"/>
<evidence type="ECO:0000256" key="1">
    <source>
        <dbReference type="SAM" id="Phobius"/>
    </source>
</evidence>
<evidence type="ECO:0000313" key="3">
    <source>
        <dbReference type="EMBL" id="AJF70379.1"/>
    </source>
</evidence>
<feature type="transmembrane region" description="Helical" evidence="1">
    <location>
        <begin position="138"/>
        <end position="155"/>
    </location>
</feature>
<dbReference type="InterPro" id="IPR006976">
    <property type="entry name" value="VanZ-like"/>
</dbReference>
<evidence type="ECO:0000313" key="4">
    <source>
        <dbReference type="Proteomes" id="UP000031774"/>
    </source>
</evidence>
<name>A0A0B5IPM7_9ACTN</name>
<dbReference type="Pfam" id="PF04892">
    <property type="entry name" value="VanZ"/>
    <property type="match status" value="1"/>
</dbReference>
<proteinExistence type="predicted"/>
<keyword evidence="1" id="KW-0472">Membrane</keyword>
<organism evidence="3 4">
    <name type="scientific">Streptomyces vietnamensis</name>
    <dbReference type="NCBI Taxonomy" id="362257"/>
    <lineage>
        <taxon>Bacteria</taxon>
        <taxon>Bacillati</taxon>
        <taxon>Actinomycetota</taxon>
        <taxon>Actinomycetes</taxon>
        <taxon>Kitasatosporales</taxon>
        <taxon>Streptomycetaceae</taxon>
        <taxon>Streptomyces</taxon>
    </lineage>
</organism>
<accession>A0A0B5IPM7</accession>
<feature type="domain" description="VanZ-like" evidence="2">
    <location>
        <begin position="83"/>
        <end position="153"/>
    </location>
</feature>
<keyword evidence="4" id="KW-1185">Reference proteome</keyword>
<feature type="transmembrane region" description="Helical" evidence="1">
    <location>
        <begin position="175"/>
        <end position="192"/>
    </location>
</feature>
<feature type="transmembrane region" description="Helical" evidence="1">
    <location>
        <begin position="84"/>
        <end position="101"/>
    </location>
</feature>
<dbReference type="RefSeq" id="WP_041134848.1">
    <property type="nucleotide sequence ID" value="NZ_CP010408.1"/>
</dbReference>
<keyword evidence="1" id="KW-0812">Transmembrane</keyword>
<dbReference type="EMBL" id="CP010408">
    <property type="protein sequence ID" value="AJF70379.1"/>
    <property type="molecule type" value="Genomic_DNA"/>
</dbReference>
<gene>
    <name evidence="3" type="ORF">SVTN_40020</name>
</gene>
<keyword evidence="3" id="KW-0614">Plasmid</keyword>
<evidence type="ECO:0000259" key="2">
    <source>
        <dbReference type="Pfam" id="PF04892"/>
    </source>
</evidence>
<dbReference type="AlphaFoldDB" id="A0A0B5IPM7"/>
<feature type="transmembrane region" description="Helical" evidence="1">
    <location>
        <begin position="6"/>
        <end position="31"/>
    </location>
</feature>
<feature type="transmembrane region" description="Helical" evidence="1">
    <location>
        <begin position="43"/>
        <end position="64"/>
    </location>
</feature>
<geneLocation type="plasmid" evidence="3 4">
    <name>pSVL1</name>
</geneLocation>
<dbReference type="KEGG" id="svt:SVTN_40020"/>
<reference evidence="3 4" key="1">
    <citation type="submission" date="2014-12" db="EMBL/GenBank/DDBJ databases">
        <title>Complete genome sequence of Streptomyces vietnamensis strain GIMV4.0001, a genetic manipulable producer of the benzoisochromanequinone antibiotic granaticin.</title>
        <authorList>
            <person name="Deng M.R."/>
            <person name="Guo J."/>
            <person name="Ma L.Y."/>
            <person name="Feng G.D."/>
            <person name="Mo C.Y."/>
            <person name="Zhu H.H."/>
        </authorList>
    </citation>
    <scope>NUCLEOTIDE SEQUENCE [LARGE SCALE GENOMIC DNA]</scope>
    <source>
        <strain evidence="4">GIMV4.0001</strain>
        <plasmid evidence="3 4">pSVL1</plasmid>
    </source>
</reference>
<protein>
    <recommendedName>
        <fullName evidence="2">VanZ-like domain-containing protein</fullName>
    </recommendedName>
</protein>
<sequence length="451" mass="48201">MIKAVFQHHLAFLAVAIAVTVAVGMVVFLLARRRTGSTKAVLNGLWASSAVGPAILTSWSGSGVMTYTCAVNPDVTQVLQSTQGQLNLVLFIPYGLFAALATRRPLFAAATGLLFTAAIETAQATMPFISRLCDTDDLITNSLGACIGAALGALVARRLHGSGAGASRPSVRRTLAWVTPAVVLIAVGWLAVIDPVRVQPPAAEVPSATAAQTAAINDAVTEAFPSAFQPSNAFYTDNADGTASVTASLPGGFAELSWPDRERFTAHFSPASNGEGTQAYRIPGISHPITTADQAKEIATAYADRYAPWAKPGAEITVRAIDDTVNVGWMVEWRRWKNDVLMPMRLSIAIEPSGGLIDLIARNIADPRLPPAKINEAKAWELFDQHHKLKPGQGTRQQPIYLAQRRNGQWRIHWLLSIRDGNTLYSATVDATDASIHNQTTIPVQDGAPSQ</sequence>
<feature type="transmembrane region" description="Helical" evidence="1">
    <location>
        <begin position="106"/>
        <end position="126"/>
    </location>
</feature>
<keyword evidence="1" id="KW-1133">Transmembrane helix</keyword>